<protein>
    <recommendedName>
        <fullName evidence="11">Methyl-accepting chemotaxis protein</fullName>
    </recommendedName>
</protein>
<dbReference type="Proteomes" id="UP000664835">
    <property type="component" value="Unassembled WGS sequence"/>
</dbReference>
<dbReference type="PANTHER" id="PTHR43531">
    <property type="entry name" value="PROTEIN ICFG"/>
    <property type="match status" value="1"/>
</dbReference>
<dbReference type="RefSeq" id="WP_208150830.1">
    <property type="nucleotide sequence ID" value="NZ_JAGETV010000030.1"/>
</dbReference>
<dbReference type="Gene3D" id="1.10.287.950">
    <property type="entry name" value="Methyl-accepting chemotaxis protein"/>
    <property type="match status" value="1"/>
</dbReference>
<comment type="caution">
    <text evidence="9">The sequence shown here is derived from an EMBL/GenBank/DDBJ whole genome shotgun (WGS) entry which is preliminary data.</text>
</comment>
<dbReference type="CDD" id="cd11386">
    <property type="entry name" value="MCP_signal"/>
    <property type="match status" value="1"/>
</dbReference>
<feature type="region of interest" description="Disordered" evidence="5">
    <location>
        <begin position="790"/>
        <end position="810"/>
    </location>
</feature>
<evidence type="ECO:0000256" key="4">
    <source>
        <dbReference type="PROSITE-ProRule" id="PRU00284"/>
    </source>
</evidence>
<evidence type="ECO:0008006" key="11">
    <source>
        <dbReference type="Google" id="ProtNLM"/>
    </source>
</evidence>
<name>A0ABS3Q7D1_9GAMM</name>
<dbReference type="Gene3D" id="3.30.450.20">
    <property type="entry name" value="PAS domain"/>
    <property type="match status" value="1"/>
</dbReference>
<dbReference type="SMART" id="SM00283">
    <property type="entry name" value="MA"/>
    <property type="match status" value="1"/>
</dbReference>
<dbReference type="InterPro" id="IPR004090">
    <property type="entry name" value="Chemotax_Me-accpt_rcpt"/>
</dbReference>
<feature type="domain" description="HAMP" evidence="8">
    <location>
        <begin position="217"/>
        <end position="273"/>
    </location>
</feature>
<evidence type="ECO:0000256" key="5">
    <source>
        <dbReference type="SAM" id="MobiDB-lite"/>
    </source>
</evidence>
<keyword evidence="6" id="KW-1133">Transmembrane helix</keyword>
<evidence type="ECO:0000256" key="6">
    <source>
        <dbReference type="SAM" id="Phobius"/>
    </source>
</evidence>
<gene>
    <name evidence="9" type="ORF">J3998_11585</name>
</gene>
<dbReference type="EMBL" id="JAGETV010000030">
    <property type="protein sequence ID" value="MBO1928217.1"/>
    <property type="molecule type" value="Genomic_DNA"/>
</dbReference>
<dbReference type="InterPro" id="IPR051310">
    <property type="entry name" value="MCP_chemotaxis"/>
</dbReference>
<dbReference type="PROSITE" id="PS50111">
    <property type="entry name" value="CHEMOTAXIS_TRANSDUC_2"/>
    <property type="match status" value="1"/>
</dbReference>
<dbReference type="PANTHER" id="PTHR43531:SF14">
    <property type="entry name" value="METHYL-ACCEPTING CHEMOTAXIS PROTEIN I-RELATED"/>
    <property type="match status" value="1"/>
</dbReference>
<evidence type="ECO:0000256" key="2">
    <source>
        <dbReference type="ARBA" id="ARBA00023224"/>
    </source>
</evidence>
<evidence type="ECO:0000313" key="9">
    <source>
        <dbReference type="EMBL" id="MBO1928217.1"/>
    </source>
</evidence>
<dbReference type="Gene3D" id="6.10.340.10">
    <property type="match status" value="1"/>
</dbReference>
<evidence type="ECO:0000259" key="7">
    <source>
        <dbReference type="PROSITE" id="PS50111"/>
    </source>
</evidence>
<dbReference type="InterPro" id="IPR004089">
    <property type="entry name" value="MCPsignal_dom"/>
</dbReference>
<keyword evidence="1" id="KW-0488">Methylation</keyword>
<evidence type="ECO:0000256" key="1">
    <source>
        <dbReference type="ARBA" id="ARBA00022481"/>
    </source>
</evidence>
<dbReference type="InterPro" id="IPR003660">
    <property type="entry name" value="HAMP_dom"/>
</dbReference>
<reference evidence="9 10" key="1">
    <citation type="submission" date="2021-03" db="EMBL/GenBank/DDBJ databases">
        <title>Thiomicrorhabdus sp.nov.,novel sulfur-oxidizing bacteria isolated from coastal sediment.</title>
        <authorList>
            <person name="Liu X."/>
        </authorList>
    </citation>
    <scope>NUCLEOTIDE SEQUENCE [LARGE SCALE GENOMIC DNA]</scope>
    <source>
        <strain evidence="9 10">6S2-11</strain>
    </source>
</reference>
<keyword evidence="10" id="KW-1185">Reference proteome</keyword>
<dbReference type="SUPFAM" id="SSF58104">
    <property type="entry name" value="Methyl-accepting chemotaxis protein (MCP) signaling domain"/>
    <property type="match status" value="1"/>
</dbReference>
<feature type="domain" description="Methyl-accepting transducer" evidence="7">
    <location>
        <begin position="500"/>
        <end position="729"/>
    </location>
</feature>
<sequence length="810" mass="89670">MQNAFTGKSTKLLLSLYLITFLIINGIGATLIIQSSDSYHDKINQLQVQIYEKQATFKQLQSQMGYGNMIHNFKNFVLRGDADYRTSTYPAKFQENIDKINELIANYRQIGIPTEQELSELDAIQNTVDQYTKQMEIVKQLKQDNAPIDYIDSQVIVDDRSAMQAMASLFKEMQTNGKTQLKQLNEEVKAFQISQLLTLIILLVLLNLIAIEVLVRRGLIKPLLHLSSNIRKIYKNQDDVDLSIKIPVEGAKETHELGEYMNKLISTVRKHMNSATTVKHVVDQSSGNIMIADEDLNITYMNESILHTLKNVEKDIQKMLPHFKADDLIGKNIDIFHVNPAHQRKLLKELRDTYVASLTLGELHLKIIVNPLWDIDGKRDGFVTEWKDVSQEVKLEKMQAAVENNLKAMVEKAAQGHIGEQIDVSALDGFIHDLGLQINHMSKAIAEANQNIADVIIELSKGNLTDRVIGDFEGGLGEIKDAINSSLDNLSTTLAEVDNAVHEIATDMRETSQRNEDLSSRIQQQAASIEETAATMEEMTSTIRNNASNAKQADQLTSQASEKTQQGAKIMSQTIDAMEEIKTSSEQIEQIIGLIDSIAFQTNLLALNAAVEAARAGEHGRGFAVVAGEVRALAGKSADAAKEIKGLIDRSVEKIQQGTQLAQESGESLTQINEAIAQVTTIVAEIASSSNEQAQGVEQLNQAIASLDSNTQENALLVEDSARSVAIIEQQTANLVERMQEFQIGSEFINAARVKSQQHKKVPSQAVSNTGNNAAPKALKPIAAKTSYSSNKEIISPVKKNTNDESWEEF</sequence>
<keyword evidence="6" id="KW-0472">Membrane</keyword>
<dbReference type="Pfam" id="PF00015">
    <property type="entry name" value="MCPsignal"/>
    <property type="match status" value="1"/>
</dbReference>
<evidence type="ECO:0000259" key="8">
    <source>
        <dbReference type="PROSITE" id="PS50885"/>
    </source>
</evidence>
<evidence type="ECO:0000313" key="10">
    <source>
        <dbReference type="Proteomes" id="UP000664835"/>
    </source>
</evidence>
<dbReference type="PROSITE" id="PS50885">
    <property type="entry name" value="HAMP"/>
    <property type="match status" value="2"/>
</dbReference>
<keyword evidence="6" id="KW-0812">Transmembrane</keyword>
<accession>A0ABS3Q7D1</accession>
<dbReference type="SMART" id="SM00304">
    <property type="entry name" value="HAMP"/>
    <property type="match status" value="2"/>
</dbReference>
<organism evidence="9 10">
    <name type="scientific">Thiomicrorhabdus marina</name>
    <dbReference type="NCBI Taxonomy" id="2818442"/>
    <lineage>
        <taxon>Bacteria</taxon>
        <taxon>Pseudomonadati</taxon>
        <taxon>Pseudomonadota</taxon>
        <taxon>Gammaproteobacteria</taxon>
        <taxon>Thiotrichales</taxon>
        <taxon>Piscirickettsiaceae</taxon>
        <taxon>Thiomicrorhabdus</taxon>
    </lineage>
</organism>
<keyword evidence="2 4" id="KW-0807">Transducer</keyword>
<feature type="domain" description="HAMP" evidence="8">
    <location>
        <begin position="450"/>
        <end position="495"/>
    </location>
</feature>
<dbReference type="PRINTS" id="PR00260">
    <property type="entry name" value="CHEMTRNSDUCR"/>
</dbReference>
<evidence type="ECO:0000256" key="3">
    <source>
        <dbReference type="ARBA" id="ARBA00029447"/>
    </source>
</evidence>
<feature type="transmembrane region" description="Helical" evidence="6">
    <location>
        <begin position="12"/>
        <end position="33"/>
    </location>
</feature>
<comment type="similarity">
    <text evidence="3">Belongs to the methyl-accepting chemotaxis (MCP) protein family.</text>
</comment>
<proteinExistence type="inferred from homology"/>